<dbReference type="Proteomes" id="UP000183766">
    <property type="component" value="Unassembled WGS sequence"/>
</dbReference>
<feature type="signal peptide" evidence="1">
    <location>
        <begin position="1"/>
        <end position="22"/>
    </location>
</feature>
<dbReference type="Pfam" id="PF16443">
    <property type="entry name" value="DUF5040"/>
    <property type="match status" value="1"/>
</dbReference>
<protein>
    <recommendedName>
        <fullName evidence="4">DUF5040 domain-containing protein</fullName>
    </recommendedName>
</protein>
<dbReference type="EMBL" id="FOUM01000001">
    <property type="protein sequence ID" value="SFM18159.1"/>
    <property type="molecule type" value="Genomic_DNA"/>
</dbReference>
<organism evidence="2 3">
    <name type="scientific">Bacteroides xylanisolvens</name>
    <dbReference type="NCBI Taxonomy" id="371601"/>
    <lineage>
        <taxon>Bacteria</taxon>
        <taxon>Pseudomonadati</taxon>
        <taxon>Bacteroidota</taxon>
        <taxon>Bacteroidia</taxon>
        <taxon>Bacteroidales</taxon>
        <taxon>Bacteroidaceae</taxon>
        <taxon>Bacteroides</taxon>
    </lineage>
</organism>
<dbReference type="InterPro" id="IPR032221">
    <property type="entry name" value="DUF5040"/>
</dbReference>
<dbReference type="RefSeq" id="WP_055234456.1">
    <property type="nucleotide sequence ID" value="NZ_FOUM01000001.1"/>
</dbReference>
<evidence type="ECO:0000313" key="2">
    <source>
        <dbReference type="EMBL" id="SFM18159.1"/>
    </source>
</evidence>
<evidence type="ECO:0000256" key="1">
    <source>
        <dbReference type="SAM" id="SignalP"/>
    </source>
</evidence>
<evidence type="ECO:0008006" key="4">
    <source>
        <dbReference type="Google" id="ProtNLM"/>
    </source>
</evidence>
<sequence>MYKRITLFTFICLLALAGIAQNKDTYTILLSGASFAEPNNKWFEMGCRALHAIPINRAVSAESIAHTANKMLDGTLYTPEEFDNIDVFVLMQVHEKDVYNEANLKENYKDYKTPFDASDYAICYDYVIKRYISDCYNQKFNPKSRYYNTPYGKPASIVLCTHWHDSRPIFNTSVRKLAEKWGFPVVEFDKYIGFSKNQKHPVTGKQYSLIYTGDSQEAHGEIFGWHPPHGKHSFIQQRMAAIFADTLRKILLPKEYMNE</sequence>
<gene>
    <name evidence="2" type="ORF">SAMN05216250_10158</name>
</gene>
<proteinExistence type="predicted"/>
<name>A0A173XX39_9BACE</name>
<accession>A0A173XX39</accession>
<reference evidence="3" key="1">
    <citation type="submission" date="2016-10" db="EMBL/GenBank/DDBJ databases">
        <authorList>
            <person name="Varghese N."/>
            <person name="Submissions S."/>
        </authorList>
    </citation>
    <scope>NUCLEOTIDE SEQUENCE [LARGE SCALE GENOMIC DNA]</scope>
    <source>
        <strain evidence="3">NLAE-zl-C202</strain>
    </source>
</reference>
<evidence type="ECO:0000313" key="3">
    <source>
        <dbReference type="Proteomes" id="UP000183766"/>
    </source>
</evidence>
<keyword evidence="1" id="KW-0732">Signal</keyword>
<dbReference type="AlphaFoldDB" id="A0A173XX39"/>
<feature type="chain" id="PRO_5014250709" description="DUF5040 domain-containing protein" evidence="1">
    <location>
        <begin position="23"/>
        <end position="259"/>
    </location>
</feature>